<keyword evidence="7" id="KW-0813">Transport</keyword>
<sequence length="145" mass="15908">MKIGQNYAARKANDDDNMVPLINVVFLMLVFFMVAGQIRKADPVPVIPPQSINDTRAATDPSIEIVLGADNSLYVDDVLFVIDDVQGYLADQFAAAIDKDGFWVQIKADGDLSLDVLRPVFNQVRLAGLTKVSLATQLERGQDDL</sequence>
<name>A0A9X1IN73_9GAMM</name>
<dbReference type="Proteomes" id="UP001139095">
    <property type="component" value="Unassembled WGS sequence"/>
</dbReference>
<dbReference type="GO" id="GO:0015031">
    <property type="term" value="P:protein transport"/>
    <property type="evidence" value="ECO:0007669"/>
    <property type="project" value="UniProtKB-KW"/>
</dbReference>
<dbReference type="RefSeq" id="WP_226754883.1">
    <property type="nucleotide sequence ID" value="NZ_JAJATW010000018.1"/>
</dbReference>
<keyword evidence="4 7" id="KW-0812">Transmembrane</keyword>
<proteinExistence type="inferred from homology"/>
<dbReference type="EMBL" id="JAJATW010000018">
    <property type="protein sequence ID" value="MCB5162534.1"/>
    <property type="molecule type" value="Genomic_DNA"/>
</dbReference>
<evidence type="ECO:0000256" key="4">
    <source>
        <dbReference type="ARBA" id="ARBA00022692"/>
    </source>
</evidence>
<dbReference type="GO" id="GO:0005886">
    <property type="term" value="C:plasma membrane"/>
    <property type="evidence" value="ECO:0007669"/>
    <property type="project" value="UniProtKB-SubCell"/>
</dbReference>
<evidence type="ECO:0000256" key="2">
    <source>
        <dbReference type="ARBA" id="ARBA00005811"/>
    </source>
</evidence>
<keyword evidence="5 8" id="KW-1133">Transmembrane helix</keyword>
<gene>
    <name evidence="9" type="ORF">LG368_11575</name>
</gene>
<dbReference type="AlphaFoldDB" id="A0A9X1IN73"/>
<keyword evidence="3" id="KW-1003">Cell membrane</keyword>
<feature type="transmembrane region" description="Helical" evidence="8">
    <location>
        <begin position="21"/>
        <end position="38"/>
    </location>
</feature>
<organism evidence="9 10">
    <name type="scientific">Marinomonas algarum</name>
    <dbReference type="NCBI Taxonomy" id="2883105"/>
    <lineage>
        <taxon>Bacteria</taxon>
        <taxon>Pseudomonadati</taxon>
        <taxon>Pseudomonadota</taxon>
        <taxon>Gammaproteobacteria</taxon>
        <taxon>Oceanospirillales</taxon>
        <taxon>Oceanospirillaceae</taxon>
        <taxon>Marinomonas</taxon>
    </lineage>
</organism>
<comment type="subcellular location">
    <subcellularLocation>
        <location evidence="1">Cell membrane</location>
        <topology evidence="1">Single-pass membrane protein</topology>
    </subcellularLocation>
    <subcellularLocation>
        <location evidence="7">Cell membrane</location>
        <topology evidence="7">Single-pass type II membrane protein</topology>
    </subcellularLocation>
</comment>
<accession>A0A9X1IN73</accession>
<reference evidence="9" key="1">
    <citation type="submission" date="2021-10" db="EMBL/GenBank/DDBJ databases">
        <title>Marinomonas pontica sp. nov., isolated from the Black Sea.</title>
        <authorList>
            <person name="Zhao L.-H."/>
            <person name="Xue J.-H."/>
        </authorList>
    </citation>
    <scope>NUCLEOTIDE SEQUENCE</scope>
    <source>
        <strain evidence="9">E8</strain>
    </source>
</reference>
<evidence type="ECO:0000313" key="10">
    <source>
        <dbReference type="Proteomes" id="UP001139095"/>
    </source>
</evidence>
<comment type="caution">
    <text evidence="9">The sequence shown here is derived from an EMBL/GenBank/DDBJ whole genome shotgun (WGS) entry which is preliminary data.</text>
</comment>
<protein>
    <submittedName>
        <fullName evidence="9">Biopolymer transporter ExbD</fullName>
    </submittedName>
</protein>
<evidence type="ECO:0000313" key="9">
    <source>
        <dbReference type="EMBL" id="MCB5162534.1"/>
    </source>
</evidence>
<evidence type="ECO:0000256" key="1">
    <source>
        <dbReference type="ARBA" id="ARBA00004162"/>
    </source>
</evidence>
<evidence type="ECO:0000256" key="6">
    <source>
        <dbReference type="ARBA" id="ARBA00023136"/>
    </source>
</evidence>
<evidence type="ECO:0000256" key="8">
    <source>
        <dbReference type="SAM" id="Phobius"/>
    </source>
</evidence>
<comment type="similarity">
    <text evidence="2 7">Belongs to the ExbD/TolR family.</text>
</comment>
<dbReference type="Pfam" id="PF02472">
    <property type="entry name" value="ExbD"/>
    <property type="match status" value="1"/>
</dbReference>
<keyword evidence="7" id="KW-0653">Protein transport</keyword>
<evidence type="ECO:0000256" key="7">
    <source>
        <dbReference type="RuleBase" id="RU003879"/>
    </source>
</evidence>
<evidence type="ECO:0000256" key="5">
    <source>
        <dbReference type="ARBA" id="ARBA00022989"/>
    </source>
</evidence>
<dbReference type="PANTHER" id="PTHR30558">
    <property type="entry name" value="EXBD MEMBRANE COMPONENT OF PMF-DRIVEN MACROMOLECULE IMPORT SYSTEM"/>
    <property type="match status" value="1"/>
</dbReference>
<evidence type="ECO:0000256" key="3">
    <source>
        <dbReference type="ARBA" id="ARBA00022475"/>
    </source>
</evidence>
<keyword evidence="6 8" id="KW-0472">Membrane</keyword>
<dbReference type="PANTHER" id="PTHR30558:SF3">
    <property type="entry name" value="BIOPOLYMER TRANSPORT PROTEIN EXBD-RELATED"/>
    <property type="match status" value="1"/>
</dbReference>
<dbReference type="GO" id="GO:0022857">
    <property type="term" value="F:transmembrane transporter activity"/>
    <property type="evidence" value="ECO:0007669"/>
    <property type="project" value="InterPro"/>
</dbReference>
<keyword evidence="10" id="KW-1185">Reference proteome</keyword>
<dbReference type="InterPro" id="IPR003400">
    <property type="entry name" value="ExbD"/>
</dbReference>